<gene>
    <name evidence="1" type="ORF">Lqua_1880</name>
    <name evidence="2" type="ORF">NCTC12376_02137</name>
</gene>
<evidence type="ECO:0000313" key="2">
    <source>
        <dbReference type="EMBL" id="STY18319.1"/>
    </source>
</evidence>
<reference evidence="2 4" key="2">
    <citation type="submission" date="2018-06" db="EMBL/GenBank/DDBJ databases">
        <authorList>
            <consortium name="Pathogen Informatics"/>
            <person name="Doyle S."/>
        </authorList>
    </citation>
    <scope>NUCLEOTIDE SEQUENCE [LARGE SCALE GENOMIC DNA]</scope>
    <source>
        <strain evidence="2 4">NCTC12376</strain>
    </source>
</reference>
<dbReference type="OrthoDB" id="5653979at2"/>
<evidence type="ECO:0000313" key="4">
    <source>
        <dbReference type="Proteomes" id="UP000254230"/>
    </source>
</evidence>
<evidence type="ECO:0000313" key="1">
    <source>
        <dbReference type="EMBL" id="KTD48351.1"/>
    </source>
</evidence>
<dbReference type="Proteomes" id="UP000254230">
    <property type="component" value="Unassembled WGS sequence"/>
</dbReference>
<dbReference type="EMBL" id="UGOW01000001">
    <property type="protein sequence ID" value="STY18319.1"/>
    <property type="molecule type" value="Genomic_DNA"/>
</dbReference>
<name>A0A378KVW8_9GAMM</name>
<keyword evidence="3" id="KW-1185">Reference proteome</keyword>
<protein>
    <submittedName>
        <fullName evidence="2">Uncharacterized protein</fullName>
    </submittedName>
</protein>
<proteinExistence type="predicted"/>
<dbReference type="RefSeq" id="WP_058474048.1">
    <property type="nucleotide sequence ID" value="NZ_CAAAIL010000015.1"/>
</dbReference>
<dbReference type="Proteomes" id="UP000054639">
    <property type="component" value="Unassembled WGS sequence"/>
</dbReference>
<organism evidence="2 4">
    <name type="scientific">Legionella quateirensis</name>
    <dbReference type="NCBI Taxonomy" id="45072"/>
    <lineage>
        <taxon>Bacteria</taxon>
        <taxon>Pseudomonadati</taxon>
        <taxon>Pseudomonadota</taxon>
        <taxon>Gammaproteobacteria</taxon>
        <taxon>Legionellales</taxon>
        <taxon>Legionellaceae</taxon>
        <taxon>Legionella</taxon>
    </lineage>
</organism>
<dbReference type="AlphaFoldDB" id="A0A378KVW8"/>
<accession>A0A378KVW8</accession>
<evidence type="ECO:0000313" key="3">
    <source>
        <dbReference type="Proteomes" id="UP000054639"/>
    </source>
</evidence>
<sequence length="209" mass="23632">MSLTKAKVIDYLLHVNSLKVIDNHQVKDDKGNKTGQTTLAIQIGQEWINEILDQDCMSGHNRITENERDALIALREAIDSLPTSMSISSLMSIMDLDGIQNKLFESITIYIASITQVEEHKTLLKAVVLVLKIIEYDLSKKEGPITIGYGFFSMVVLSDEQRKANHTKIKEIRTNIIQKFDSCYEPEQTCSTSMDLLKESFACLQLGYK</sequence>
<dbReference type="EMBL" id="LNYR01000022">
    <property type="protein sequence ID" value="KTD48351.1"/>
    <property type="molecule type" value="Genomic_DNA"/>
</dbReference>
<reference evidence="1 3" key="1">
    <citation type="submission" date="2015-11" db="EMBL/GenBank/DDBJ databases">
        <title>Genomic analysis of 38 Legionella species identifies large and diverse effector repertoires.</title>
        <authorList>
            <person name="Burstein D."/>
            <person name="Amaro F."/>
            <person name="Zusman T."/>
            <person name="Lifshitz Z."/>
            <person name="Cohen O."/>
            <person name="Gilbert J.A."/>
            <person name="Pupko T."/>
            <person name="Shuman H.A."/>
            <person name="Segal G."/>
        </authorList>
    </citation>
    <scope>NUCLEOTIDE SEQUENCE [LARGE SCALE GENOMIC DNA]</scope>
    <source>
        <strain evidence="1 3">ATCC 49507</strain>
    </source>
</reference>